<protein>
    <submittedName>
        <fullName evidence="2">Uncharacterized protein</fullName>
    </submittedName>
</protein>
<evidence type="ECO:0000256" key="1">
    <source>
        <dbReference type="ARBA" id="ARBA00001947"/>
    </source>
</evidence>
<organism evidence="2 3">
    <name type="scientific">Eumeta variegata</name>
    <name type="common">Bagworm moth</name>
    <name type="synonym">Eumeta japonica</name>
    <dbReference type="NCBI Taxonomy" id="151549"/>
    <lineage>
        <taxon>Eukaryota</taxon>
        <taxon>Metazoa</taxon>
        <taxon>Ecdysozoa</taxon>
        <taxon>Arthropoda</taxon>
        <taxon>Hexapoda</taxon>
        <taxon>Insecta</taxon>
        <taxon>Pterygota</taxon>
        <taxon>Neoptera</taxon>
        <taxon>Endopterygota</taxon>
        <taxon>Lepidoptera</taxon>
        <taxon>Glossata</taxon>
        <taxon>Ditrysia</taxon>
        <taxon>Tineoidea</taxon>
        <taxon>Psychidae</taxon>
        <taxon>Oiketicinae</taxon>
        <taxon>Eumeta</taxon>
    </lineage>
</organism>
<keyword evidence="3" id="KW-1185">Reference proteome</keyword>
<dbReference type="PANTHER" id="PTHR12756:SF11">
    <property type="entry name" value="CYTOSOLIC CARBOXYPEPTIDASE 1"/>
    <property type="match status" value="1"/>
</dbReference>
<comment type="cofactor">
    <cofactor evidence="1">
        <name>Zn(2+)</name>
        <dbReference type="ChEBI" id="CHEBI:29105"/>
    </cofactor>
</comment>
<dbReference type="AlphaFoldDB" id="A0A4C1VNM7"/>
<dbReference type="Gene3D" id="3.40.630.10">
    <property type="entry name" value="Zn peptidases"/>
    <property type="match status" value="1"/>
</dbReference>
<name>A0A4C1VNM7_EUMVA</name>
<dbReference type="STRING" id="151549.A0A4C1VNM7"/>
<accession>A0A4C1VNM7</accession>
<evidence type="ECO:0000313" key="3">
    <source>
        <dbReference type="Proteomes" id="UP000299102"/>
    </source>
</evidence>
<gene>
    <name evidence="2" type="ORF">EVAR_39195_1</name>
</gene>
<dbReference type="InterPro" id="IPR050821">
    <property type="entry name" value="Cytosolic_carboxypeptidase"/>
</dbReference>
<evidence type="ECO:0000313" key="2">
    <source>
        <dbReference type="EMBL" id="GBP39967.1"/>
    </source>
</evidence>
<sequence length="192" mass="22158">MKKDLGHDELFVCYSHRCGLTNEDLNRRWCKPSPILHPTSHAWTLHKFFYIDRSFNSNHGFVFDSDPSTAPNSEPNSTLISDAGSTFNLNLNPFGLVSIFVCDPGPVLNSALYPTFHSDSAIGYNCNEDEAYDIKGLMEYMARVWRRPPFLFCDYHGHSRKKNVFLYGCCAAESWCPRDRLLRDEPYKYLVR</sequence>
<dbReference type="EMBL" id="BGZK01000374">
    <property type="protein sequence ID" value="GBP39967.1"/>
    <property type="molecule type" value="Genomic_DNA"/>
</dbReference>
<dbReference type="SUPFAM" id="SSF53187">
    <property type="entry name" value="Zn-dependent exopeptidases"/>
    <property type="match status" value="1"/>
</dbReference>
<dbReference type="PANTHER" id="PTHR12756">
    <property type="entry name" value="CYTOSOLIC CARBOXYPEPTIDASE"/>
    <property type="match status" value="1"/>
</dbReference>
<dbReference type="Proteomes" id="UP000299102">
    <property type="component" value="Unassembled WGS sequence"/>
</dbReference>
<reference evidence="2 3" key="1">
    <citation type="journal article" date="2019" name="Commun. Biol.">
        <title>The bagworm genome reveals a unique fibroin gene that provides high tensile strength.</title>
        <authorList>
            <person name="Kono N."/>
            <person name="Nakamura H."/>
            <person name="Ohtoshi R."/>
            <person name="Tomita M."/>
            <person name="Numata K."/>
            <person name="Arakawa K."/>
        </authorList>
    </citation>
    <scope>NUCLEOTIDE SEQUENCE [LARGE SCALE GENOMIC DNA]</scope>
</reference>
<proteinExistence type="predicted"/>
<comment type="caution">
    <text evidence="2">The sequence shown here is derived from an EMBL/GenBank/DDBJ whole genome shotgun (WGS) entry which is preliminary data.</text>
</comment>
<dbReference type="OrthoDB" id="10253041at2759"/>